<feature type="non-terminal residue" evidence="1">
    <location>
        <position position="1"/>
    </location>
</feature>
<accession>X1EIA2</accession>
<gene>
    <name evidence="1" type="ORF">S03H2_23833</name>
</gene>
<protein>
    <submittedName>
        <fullName evidence="1">Uncharacterized protein</fullName>
    </submittedName>
</protein>
<reference evidence="1" key="1">
    <citation type="journal article" date="2014" name="Front. Microbiol.">
        <title>High frequency of phylogenetically diverse reductive dehalogenase-homologous genes in deep subseafloor sedimentary metagenomes.</title>
        <authorList>
            <person name="Kawai M."/>
            <person name="Futagami T."/>
            <person name="Toyoda A."/>
            <person name="Takaki Y."/>
            <person name="Nishi S."/>
            <person name="Hori S."/>
            <person name="Arai W."/>
            <person name="Tsubouchi T."/>
            <person name="Morono Y."/>
            <person name="Uchiyama I."/>
            <person name="Ito T."/>
            <person name="Fujiyama A."/>
            <person name="Inagaki F."/>
            <person name="Takami H."/>
        </authorList>
    </citation>
    <scope>NUCLEOTIDE SEQUENCE</scope>
    <source>
        <strain evidence="1">Expedition CK06-06</strain>
    </source>
</reference>
<evidence type="ECO:0000313" key="1">
    <source>
        <dbReference type="EMBL" id="GAH33021.1"/>
    </source>
</evidence>
<dbReference type="EMBL" id="BARU01013096">
    <property type="protein sequence ID" value="GAH33021.1"/>
    <property type="molecule type" value="Genomic_DNA"/>
</dbReference>
<name>X1EIA2_9ZZZZ</name>
<sequence length="172" mass="18896">QLFISGSANASPGPAKVVGGIQLFPYEAEANVKCYNSDNAQLLSSIPGKSTRGVGRVRRSGAKQALDLQAQHVAPKVRRDILQCWVEVLQGRGEVQLHVEGVTYKQYTELKKLLLTIKEVTDVTAKYRNKNAECSLQSGVNAETLAEKLVKVMKNLEITDVSQNVIKAKFKK</sequence>
<dbReference type="AlphaFoldDB" id="X1EIA2"/>
<organism evidence="1">
    <name type="scientific">marine sediment metagenome</name>
    <dbReference type="NCBI Taxonomy" id="412755"/>
    <lineage>
        <taxon>unclassified sequences</taxon>
        <taxon>metagenomes</taxon>
        <taxon>ecological metagenomes</taxon>
    </lineage>
</organism>
<proteinExistence type="predicted"/>
<comment type="caution">
    <text evidence="1">The sequence shown here is derived from an EMBL/GenBank/DDBJ whole genome shotgun (WGS) entry which is preliminary data.</text>
</comment>